<dbReference type="Pfam" id="PF00550">
    <property type="entry name" value="PP-binding"/>
    <property type="match status" value="1"/>
</dbReference>
<proteinExistence type="predicted"/>
<gene>
    <name evidence="6" type="ORF">FRX48_09381</name>
</gene>
<sequence>MNYEQWQAAVAPKIQGTWNLHNALLAQETPLDFFFLFSSVSGMYGQFGHANYACANTFLDAFIQYRQSQHLPASTIDIGVVEEIGYLSRNRDILEAQRATSTHILREQDLLDSLQLMIHHSHSPLSISSASTSASRSYINPGQISLGLRSTLPMSAPNNRTAWRRGPRMSMYGNLEVHDLATGATNASESLKQFLRDAASNPSSLGSEAFIALLAAEFGKMFSGFTMMGEEQMDLTTSLAALGVDSLISIELRNWSRQKLGVEFTILELVGATSIMQLGKLAGKKVIEKYEAVYWAGWTKEERWFSKWHVVASGVHSTAFVLAEAVEKRHPNKHPISCGEDASIQADIYYAICSY</sequence>
<dbReference type="AlphaFoldDB" id="A0A5M8PCT6"/>
<evidence type="ECO:0000256" key="4">
    <source>
        <dbReference type="ARBA" id="ARBA00023268"/>
    </source>
</evidence>
<dbReference type="InterPro" id="IPR057326">
    <property type="entry name" value="KR_dom"/>
</dbReference>
<dbReference type="Pfam" id="PF08659">
    <property type="entry name" value="KR"/>
    <property type="match status" value="1"/>
</dbReference>
<dbReference type="GO" id="GO:0004312">
    <property type="term" value="F:fatty acid synthase activity"/>
    <property type="evidence" value="ECO:0007669"/>
    <property type="project" value="TreeGrafter"/>
</dbReference>
<evidence type="ECO:0000313" key="7">
    <source>
        <dbReference type="Proteomes" id="UP000324767"/>
    </source>
</evidence>
<protein>
    <submittedName>
        <fullName evidence="6">Polyketide synthase</fullName>
    </submittedName>
</protein>
<dbReference type="Gene3D" id="1.10.1200.10">
    <property type="entry name" value="ACP-like"/>
    <property type="match status" value="1"/>
</dbReference>
<reference evidence="6 7" key="1">
    <citation type="submission" date="2019-09" db="EMBL/GenBank/DDBJ databases">
        <title>The hologenome of the rock-dwelling lichen Lasallia pustulata.</title>
        <authorList>
            <person name="Greshake Tzovaras B."/>
            <person name="Segers F."/>
            <person name="Bicker A."/>
            <person name="Dal Grande F."/>
            <person name="Otte J."/>
            <person name="Hankeln T."/>
            <person name="Schmitt I."/>
            <person name="Ebersberger I."/>
        </authorList>
    </citation>
    <scope>NUCLEOTIDE SEQUENCE [LARGE SCALE GENOMIC DNA]</scope>
    <source>
        <strain evidence="6">A1-1</strain>
    </source>
</reference>
<dbReference type="GO" id="GO:0031177">
    <property type="term" value="F:phosphopantetheine binding"/>
    <property type="evidence" value="ECO:0007669"/>
    <property type="project" value="InterPro"/>
</dbReference>
<dbReference type="InterPro" id="IPR013968">
    <property type="entry name" value="PKS_KR"/>
</dbReference>
<dbReference type="Gene3D" id="3.40.50.720">
    <property type="entry name" value="NAD(P)-binding Rossmann-like Domain"/>
    <property type="match status" value="1"/>
</dbReference>
<dbReference type="SMART" id="SM00823">
    <property type="entry name" value="PKS_PP"/>
    <property type="match status" value="1"/>
</dbReference>
<dbReference type="PANTHER" id="PTHR43775:SF49">
    <property type="entry name" value="SYNTHASE, PUTATIVE (JCVI)-RELATED"/>
    <property type="match status" value="1"/>
</dbReference>
<evidence type="ECO:0000256" key="1">
    <source>
        <dbReference type="ARBA" id="ARBA00022450"/>
    </source>
</evidence>
<comment type="caution">
    <text evidence="6">The sequence shown here is derived from an EMBL/GenBank/DDBJ whole genome shotgun (WGS) entry which is preliminary data.</text>
</comment>
<keyword evidence="3" id="KW-0808">Transferase</keyword>
<dbReference type="PROSITE" id="PS50075">
    <property type="entry name" value="CARRIER"/>
    <property type="match status" value="1"/>
</dbReference>
<keyword evidence="1" id="KW-0596">Phosphopantetheine</keyword>
<dbReference type="EMBL" id="VXIT01000022">
    <property type="protein sequence ID" value="KAA6406883.1"/>
    <property type="molecule type" value="Genomic_DNA"/>
</dbReference>
<dbReference type="Proteomes" id="UP000324767">
    <property type="component" value="Unassembled WGS sequence"/>
</dbReference>
<dbReference type="GO" id="GO:0044550">
    <property type="term" value="P:secondary metabolite biosynthetic process"/>
    <property type="evidence" value="ECO:0007669"/>
    <property type="project" value="TreeGrafter"/>
</dbReference>
<evidence type="ECO:0000256" key="2">
    <source>
        <dbReference type="ARBA" id="ARBA00022553"/>
    </source>
</evidence>
<feature type="domain" description="Carrier" evidence="5">
    <location>
        <begin position="209"/>
        <end position="286"/>
    </location>
</feature>
<dbReference type="InterPro" id="IPR036291">
    <property type="entry name" value="NAD(P)-bd_dom_sf"/>
</dbReference>
<evidence type="ECO:0000259" key="5">
    <source>
        <dbReference type="PROSITE" id="PS50075"/>
    </source>
</evidence>
<accession>A0A5M8PCT6</accession>
<dbReference type="InterPro" id="IPR050091">
    <property type="entry name" value="PKS_NRPS_Biosynth_Enz"/>
</dbReference>
<dbReference type="SMART" id="SM00822">
    <property type="entry name" value="PKS_KR"/>
    <property type="match status" value="1"/>
</dbReference>
<dbReference type="PANTHER" id="PTHR43775">
    <property type="entry name" value="FATTY ACID SYNTHASE"/>
    <property type="match status" value="1"/>
</dbReference>
<keyword evidence="2" id="KW-0597">Phosphoprotein</keyword>
<dbReference type="InterPro" id="IPR009081">
    <property type="entry name" value="PP-bd_ACP"/>
</dbReference>
<dbReference type="SUPFAM" id="SSF47336">
    <property type="entry name" value="ACP-like"/>
    <property type="match status" value="1"/>
</dbReference>
<name>A0A5M8PCT6_9LECA</name>
<dbReference type="InterPro" id="IPR036736">
    <property type="entry name" value="ACP-like_sf"/>
</dbReference>
<evidence type="ECO:0000256" key="3">
    <source>
        <dbReference type="ARBA" id="ARBA00022679"/>
    </source>
</evidence>
<evidence type="ECO:0000313" key="6">
    <source>
        <dbReference type="EMBL" id="KAA6406883.1"/>
    </source>
</evidence>
<dbReference type="InterPro" id="IPR020806">
    <property type="entry name" value="PKS_PP-bd"/>
</dbReference>
<dbReference type="GO" id="GO:0006633">
    <property type="term" value="P:fatty acid biosynthetic process"/>
    <property type="evidence" value="ECO:0007669"/>
    <property type="project" value="TreeGrafter"/>
</dbReference>
<organism evidence="6 7">
    <name type="scientific">Lasallia pustulata</name>
    <dbReference type="NCBI Taxonomy" id="136370"/>
    <lineage>
        <taxon>Eukaryota</taxon>
        <taxon>Fungi</taxon>
        <taxon>Dikarya</taxon>
        <taxon>Ascomycota</taxon>
        <taxon>Pezizomycotina</taxon>
        <taxon>Lecanoromycetes</taxon>
        <taxon>OSLEUM clade</taxon>
        <taxon>Umbilicariomycetidae</taxon>
        <taxon>Umbilicariales</taxon>
        <taxon>Umbilicariaceae</taxon>
        <taxon>Lasallia</taxon>
    </lineage>
</organism>
<dbReference type="OrthoDB" id="329835at2759"/>
<dbReference type="SUPFAM" id="SSF51735">
    <property type="entry name" value="NAD(P)-binding Rossmann-fold domains"/>
    <property type="match status" value="1"/>
</dbReference>
<keyword evidence="4" id="KW-0511">Multifunctional enzyme</keyword>